<evidence type="ECO:0000313" key="1">
    <source>
        <dbReference type="EMBL" id="SEO60066.1"/>
    </source>
</evidence>
<evidence type="ECO:0000313" key="2">
    <source>
        <dbReference type="Proteomes" id="UP000199126"/>
    </source>
</evidence>
<dbReference type="GO" id="GO:0016853">
    <property type="term" value="F:isomerase activity"/>
    <property type="evidence" value="ECO:0007669"/>
    <property type="project" value="UniProtKB-KW"/>
</dbReference>
<dbReference type="OrthoDB" id="41425at2157"/>
<name>A0A1H8R135_9EURY</name>
<reference evidence="2" key="1">
    <citation type="submission" date="2016-10" db="EMBL/GenBank/DDBJ databases">
        <authorList>
            <person name="Varghese N."/>
            <person name="Submissions S."/>
        </authorList>
    </citation>
    <scope>NUCLEOTIDE SEQUENCE [LARGE SCALE GENOMIC DNA]</scope>
    <source>
        <strain evidence="2">CGMCC 1.10121</strain>
    </source>
</reference>
<dbReference type="RefSeq" id="WP_089822796.1">
    <property type="nucleotide sequence ID" value="NZ_FODV01000003.1"/>
</dbReference>
<dbReference type="PIRSF" id="PIRSF015736">
    <property type="entry name" value="MI"/>
    <property type="match status" value="1"/>
</dbReference>
<dbReference type="Pfam" id="PF17645">
    <property type="entry name" value="Amdase"/>
    <property type="match status" value="1"/>
</dbReference>
<dbReference type="InterPro" id="IPR053714">
    <property type="entry name" value="Iso_Racemase_Enz_sf"/>
</dbReference>
<organism evidence="1 2">
    <name type="scientific">Halogranum amylolyticum</name>
    <dbReference type="NCBI Taxonomy" id="660520"/>
    <lineage>
        <taxon>Archaea</taxon>
        <taxon>Methanobacteriati</taxon>
        <taxon>Methanobacteriota</taxon>
        <taxon>Stenosarchaea group</taxon>
        <taxon>Halobacteria</taxon>
        <taxon>Halobacteriales</taxon>
        <taxon>Haloferacaceae</taxon>
    </lineage>
</organism>
<gene>
    <name evidence="1" type="ORF">SAMN04487948_103430</name>
</gene>
<dbReference type="PANTHER" id="PTHR40267">
    <property type="entry name" value="BLR3294 PROTEIN"/>
    <property type="match status" value="1"/>
</dbReference>
<sequence length="250" mass="25963">MTPPVADPTAEGDRLRLGVVVPSSNTTVEPEFAHWSPPDVSVHAARMPLVDVTVEGLDAMADDAVAAAERLADAEVDAVAYACTTGSLVHGHGFDAELEDRLGEAAGVPAVATALSVRRLLDALDATRVAVATPYLPELNERERSYLVEAGFEVVALDGRGIERNTDIGRLTPADASQQARAVLDETSDADVDALFVSCTNYPTLAAVDDLAAAGPAVVTSNLATLWDLARVTGLGVDALPGDLPSPTLD</sequence>
<keyword evidence="1" id="KW-0413">Isomerase</keyword>
<dbReference type="Gene3D" id="3.40.50.12500">
    <property type="match status" value="1"/>
</dbReference>
<protein>
    <submittedName>
        <fullName evidence="1">Maleate isomerase</fullName>
    </submittedName>
</protein>
<dbReference type="EMBL" id="FODV01000003">
    <property type="protein sequence ID" value="SEO60066.1"/>
    <property type="molecule type" value="Genomic_DNA"/>
</dbReference>
<dbReference type="AlphaFoldDB" id="A0A1H8R135"/>
<dbReference type="PANTHER" id="PTHR40267:SF1">
    <property type="entry name" value="BLR3294 PROTEIN"/>
    <property type="match status" value="1"/>
</dbReference>
<accession>A0A1H8R135</accession>
<proteinExistence type="predicted"/>
<dbReference type="Proteomes" id="UP000199126">
    <property type="component" value="Unassembled WGS sequence"/>
</dbReference>
<dbReference type="InterPro" id="IPR026286">
    <property type="entry name" value="MaiA/AMDase"/>
</dbReference>
<keyword evidence="2" id="KW-1185">Reference proteome</keyword>